<dbReference type="PANTHER" id="PTHR46525">
    <property type="entry name" value="EMB|CAB72159.1"/>
    <property type="match status" value="1"/>
</dbReference>
<name>A0A6A4M110_9ERIC</name>
<dbReference type="GO" id="GO:0010150">
    <property type="term" value="P:leaf senescence"/>
    <property type="evidence" value="ECO:0007669"/>
    <property type="project" value="UniProtKB-ARBA"/>
</dbReference>
<dbReference type="OrthoDB" id="1917735at2759"/>
<evidence type="ECO:0000313" key="4">
    <source>
        <dbReference type="Proteomes" id="UP000428333"/>
    </source>
</evidence>
<reference evidence="3 4" key="1">
    <citation type="journal article" date="2019" name="Genome Biol. Evol.">
        <title>The Rhododendron genome and chromosomal organization provide insight into shared whole-genome duplications across the heath family (Ericaceae).</title>
        <authorList>
            <person name="Soza V.L."/>
            <person name="Lindsley D."/>
            <person name="Waalkes A."/>
            <person name="Ramage E."/>
            <person name="Patwardhan R.P."/>
            <person name="Burton J.N."/>
            <person name="Adey A."/>
            <person name="Kumar A."/>
            <person name="Qiu R."/>
            <person name="Shendure J."/>
            <person name="Hall B."/>
        </authorList>
    </citation>
    <scope>NUCLEOTIDE SEQUENCE [LARGE SCALE GENOMIC DNA]</scope>
    <source>
        <strain evidence="3">RSF 1966-606</strain>
    </source>
</reference>
<feature type="region of interest" description="Disordered" evidence="2">
    <location>
        <begin position="36"/>
        <end position="129"/>
    </location>
</feature>
<evidence type="ECO:0000256" key="2">
    <source>
        <dbReference type="SAM" id="MobiDB-lite"/>
    </source>
</evidence>
<organism evidence="3 4">
    <name type="scientific">Rhododendron williamsianum</name>
    <dbReference type="NCBI Taxonomy" id="262921"/>
    <lineage>
        <taxon>Eukaryota</taxon>
        <taxon>Viridiplantae</taxon>
        <taxon>Streptophyta</taxon>
        <taxon>Embryophyta</taxon>
        <taxon>Tracheophyta</taxon>
        <taxon>Spermatophyta</taxon>
        <taxon>Magnoliopsida</taxon>
        <taxon>eudicotyledons</taxon>
        <taxon>Gunneridae</taxon>
        <taxon>Pentapetalae</taxon>
        <taxon>asterids</taxon>
        <taxon>Ericales</taxon>
        <taxon>Ericaceae</taxon>
        <taxon>Ericoideae</taxon>
        <taxon>Rhodoreae</taxon>
        <taxon>Rhododendron</taxon>
    </lineage>
</organism>
<feature type="compositionally biased region" description="Basic and acidic residues" evidence="2">
    <location>
        <begin position="91"/>
        <end position="105"/>
    </location>
</feature>
<feature type="non-terminal residue" evidence="3">
    <location>
        <position position="1"/>
    </location>
</feature>
<comment type="caution">
    <text evidence="3">The sequence shown here is derived from an EMBL/GenBank/DDBJ whole genome shotgun (WGS) entry which is preliminary data.</text>
</comment>
<feature type="compositionally biased region" description="Gly residues" evidence="2">
    <location>
        <begin position="114"/>
        <end position="124"/>
    </location>
</feature>
<dbReference type="PANTHER" id="PTHR46525:SF2">
    <property type="entry name" value="EMB|CAB72159.1"/>
    <property type="match status" value="1"/>
</dbReference>
<feature type="compositionally biased region" description="Polar residues" evidence="2">
    <location>
        <begin position="37"/>
        <end position="47"/>
    </location>
</feature>
<comment type="similarity">
    <text evidence="1">Belongs to the senescence regulator S40 family.</text>
</comment>
<dbReference type="EMBL" id="QEFC01000980">
    <property type="protein sequence ID" value="KAE9461269.1"/>
    <property type="molecule type" value="Genomic_DNA"/>
</dbReference>
<dbReference type="AlphaFoldDB" id="A0A6A4M110"/>
<keyword evidence="4" id="KW-1185">Reference proteome</keyword>
<dbReference type="Pfam" id="PF04520">
    <property type="entry name" value="Senescence_reg"/>
    <property type="match status" value="1"/>
</dbReference>
<evidence type="ECO:0000256" key="1">
    <source>
        <dbReference type="ARBA" id="ARBA00034773"/>
    </source>
</evidence>
<proteinExistence type="inferred from homology"/>
<dbReference type="InterPro" id="IPR007608">
    <property type="entry name" value="Senescence_reg_S40"/>
</dbReference>
<evidence type="ECO:0008006" key="5">
    <source>
        <dbReference type="Google" id="ProtNLM"/>
    </source>
</evidence>
<evidence type="ECO:0000313" key="3">
    <source>
        <dbReference type="EMBL" id="KAE9461269.1"/>
    </source>
</evidence>
<protein>
    <recommendedName>
        <fullName evidence="5">Senescence regulator S40</fullName>
    </recommendedName>
</protein>
<accession>A0A6A4M110</accession>
<sequence length="174" mass="19214">MAASKSYFPRASYRFLSSDRDAPITSDSIFELDESDVWNNTIRSSSPDYRKPVPSSRDSHKKSASAAKAKRGAEAGPMTGSLPVNIPDWSKILKDDYKDNRRRDSDDEDDCDDGGGGGYGGGGDRVPPHEFLARQLARTRIASFSVHEGVGRTLKGRDLSRVRNAIWEKTGFQD</sequence>
<dbReference type="Proteomes" id="UP000428333">
    <property type="component" value="Linkage Group LG04"/>
</dbReference>
<gene>
    <name evidence="3" type="ORF">C3L33_06866</name>
</gene>